<name>A0A1M2VZ77_TRAPU</name>
<evidence type="ECO:0000313" key="3">
    <source>
        <dbReference type="Proteomes" id="UP000184267"/>
    </source>
</evidence>
<evidence type="ECO:0000256" key="1">
    <source>
        <dbReference type="SAM" id="MobiDB-lite"/>
    </source>
</evidence>
<dbReference type="Proteomes" id="UP000184267">
    <property type="component" value="Unassembled WGS sequence"/>
</dbReference>
<proteinExistence type="predicted"/>
<reference evidence="2 3" key="1">
    <citation type="submission" date="2016-10" db="EMBL/GenBank/DDBJ databases">
        <title>Genome sequence of the basidiomycete white-rot fungus Trametes pubescens.</title>
        <authorList>
            <person name="Makela M.R."/>
            <person name="Granchi Z."/>
            <person name="Peng M."/>
            <person name="De Vries R.P."/>
            <person name="Grigoriev I."/>
            <person name="Riley R."/>
            <person name="Hilden K."/>
        </authorList>
    </citation>
    <scope>NUCLEOTIDE SEQUENCE [LARGE SCALE GENOMIC DNA]</scope>
    <source>
        <strain evidence="2 3">FBCC735</strain>
    </source>
</reference>
<dbReference type="OrthoDB" id="196858at2759"/>
<feature type="compositionally biased region" description="Polar residues" evidence="1">
    <location>
        <begin position="19"/>
        <end position="34"/>
    </location>
</feature>
<protein>
    <submittedName>
        <fullName evidence="2">Uncharacterized protein</fullName>
    </submittedName>
</protein>
<dbReference type="EMBL" id="MNAD01000445">
    <property type="protein sequence ID" value="OJT12905.1"/>
    <property type="molecule type" value="Genomic_DNA"/>
</dbReference>
<sequence>MAGHGLMRFLNSYTLPFSPSPRRSSAQLSTSSPDTAGARSPLGAVSPSTGSDVLVRTLRTGTRGKTTYPLSTVVVVALIAFLAESLLRSLLSPEDFMYVVTDEKAAESVSAGAWGEMKRLLPVEFKYVLGGRDFQIAVVWRQVLGYDTWDEEE</sequence>
<dbReference type="STRING" id="154538.A0A1M2VZ77"/>
<comment type="caution">
    <text evidence="2">The sequence shown here is derived from an EMBL/GenBank/DDBJ whole genome shotgun (WGS) entry which is preliminary data.</text>
</comment>
<keyword evidence="3" id="KW-1185">Reference proteome</keyword>
<organism evidence="2 3">
    <name type="scientific">Trametes pubescens</name>
    <name type="common">White-rot fungus</name>
    <dbReference type="NCBI Taxonomy" id="154538"/>
    <lineage>
        <taxon>Eukaryota</taxon>
        <taxon>Fungi</taxon>
        <taxon>Dikarya</taxon>
        <taxon>Basidiomycota</taxon>
        <taxon>Agaricomycotina</taxon>
        <taxon>Agaricomycetes</taxon>
        <taxon>Polyporales</taxon>
        <taxon>Polyporaceae</taxon>
        <taxon>Trametes</taxon>
    </lineage>
</organism>
<evidence type="ECO:0000313" key="2">
    <source>
        <dbReference type="EMBL" id="OJT12905.1"/>
    </source>
</evidence>
<dbReference type="AlphaFoldDB" id="A0A1M2VZ77"/>
<accession>A0A1M2VZ77</accession>
<feature type="region of interest" description="Disordered" evidence="1">
    <location>
        <begin position="19"/>
        <end position="49"/>
    </location>
</feature>
<gene>
    <name evidence="2" type="ORF">TRAPUB_10548</name>
</gene>